<comment type="caution">
    <text evidence="1">The sequence shown here is derived from an EMBL/GenBank/DDBJ whole genome shotgun (WGS) entry which is preliminary data.</text>
</comment>
<sequence>MMIIFVVRVPESAFNVGGHGKGGGGKHLNVGDFVVLSCIHSQSSAHQERKAAPNYSHYQIINT</sequence>
<evidence type="ECO:0000313" key="1">
    <source>
        <dbReference type="EMBL" id="RDY08136.1"/>
    </source>
</evidence>
<gene>
    <name evidence="1" type="ORF">CR513_07654</name>
</gene>
<dbReference type="Proteomes" id="UP000257109">
    <property type="component" value="Unassembled WGS sequence"/>
</dbReference>
<keyword evidence="2" id="KW-1185">Reference proteome</keyword>
<protein>
    <submittedName>
        <fullName evidence="1">Uncharacterized protein</fullName>
    </submittedName>
</protein>
<feature type="non-terminal residue" evidence="1">
    <location>
        <position position="1"/>
    </location>
</feature>
<proteinExistence type="predicted"/>
<reference evidence="1" key="1">
    <citation type="submission" date="2018-05" db="EMBL/GenBank/DDBJ databases">
        <title>Draft genome of Mucuna pruriens seed.</title>
        <authorList>
            <person name="Nnadi N.E."/>
            <person name="Vos R."/>
            <person name="Hasami M.H."/>
            <person name="Devisetty U.K."/>
            <person name="Aguiy J.C."/>
        </authorList>
    </citation>
    <scope>NUCLEOTIDE SEQUENCE [LARGE SCALE GENOMIC DNA]</scope>
    <source>
        <strain evidence="1">JCA_2017</strain>
    </source>
</reference>
<accession>A0A371HZB2</accession>
<dbReference type="EMBL" id="QJKJ01001335">
    <property type="protein sequence ID" value="RDY08136.1"/>
    <property type="molecule type" value="Genomic_DNA"/>
</dbReference>
<dbReference type="AlphaFoldDB" id="A0A371HZB2"/>
<organism evidence="1 2">
    <name type="scientific">Mucuna pruriens</name>
    <name type="common">Velvet bean</name>
    <name type="synonym">Dolichos pruriens</name>
    <dbReference type="NCBI Taxonomy" id="157652"/>
    <lineage>
        <taxon>Eukaryota</taxon>
        <taxon>Viridiplantae</taxon>
        <taxon>Streptophyta</taxon>
        <taxon>Embryophyta</taxon>
        <taxon>Tracheophyta</taxon>
        <taxon>Spermatophyta</taxon>
        <taxon>Magnoliopsida</taxon>
        <taxon>eudicotyledons</taxon>
        <taxon>Gunneridae</taxon>
        <taxon>Pentapetalae</taxon>
        <taxon>rosids</taxon>
        <taxon>fabids</taxon>
        <taxon>Fabales</taxon>
        <taxon>Fabaceae</taxon>
        <taxon>Papilionoideae</taxon>
        <taxon>50 kb inversion clade</taxon>
        <taxon>NPAAA clade</taxon>
        <taxon>indigoferoid/millettioid clade</taxon>
        <taxon>Phaseoleae</taxon>
        <taxon>Mucuna</taxon>
    </lineage>
</organism>
<name>A0A371HZB2_MUCPR</name>
<evidence type="ECO:0000313" key="2">
    <source>
        <dbReference type="Proteomes" id="UP000257109"/>
    </source>
</evidence>